<evidence type="ECO:0000259" key="3">
    <source>
        <dbReference type="PROSITE" id="PS50206"/>
    </source>
</evidence>
<dbReference type="AlphaFoldDB" id="A0A371PFR1"/>
<comment type="caution">
    <text evidence="4">The sequence shown here is derived from an EMBL/GenBank/DDBJ whole genome shotgun (WGS) entry which is preliminary data.</text>
</comment>
<dbReference type="InterPro" id="IPR001307">
    <property type="entry name" value="Thiosulphate_STrfase_CS"/>
</dbReference>
<feature type="domain" description="Rhodanese" evidence="3">
    <location>
        <begin position="170"/>
        <end position="280"/>
    </location>
</feature>
<dbReference type="Gene3D" id="3.40.250.10">
    <property type="entry name" value="Rhodanese-like domain"/>
    <property type="match status" value="2"/>
</dbReference>
<reference evidence="4 5" key="1">
    <citation type="submission" date="2018-08" db="EMBL/GenBank/DDBJ databases">
        <title>Paenibacillus sp. M4BSY-1, whole genome shotgun sequence.</title>
        <authorList>
            <person name="Tuo L."/>
        </authorList>
    </citation>
    <scope>NUCLEOTIDE SEQUENCE [LARGE SCALE GENOMIC DNA]</scope>
    <source>
        <strain evidence="4 5">M4BSY-1</strain>
    </source>
</reference>
<name>A0A371PFR1_9BACL</name>
<accession>A0A371PFR1</accession>
<dbReference type="EMBL" id="QUBQ01000003">
    <property type="protein sequence ID" value="REK74456.1"/>
    <property type="molecule type" value="Genomic_DNA"/>
</dbReference>
<evidence type="ECO:0000313" key="4">
    <source>
        <dbReference type="EMBL" id="REK74456.1"/>
    </source>
</evidence>
<dbReference type="PROSITE" id="PS50206">
    <property type="entry name" value="RHODANESE_3"/>
    <property type="match status" value="2"/>
</dbReference>
<dbReference type="GO" id="GO:0004792">
    <property type="term" value="F:thiosulfate-cyanide sulfurtransferase activity"/>
    <property type="evidence" value="ECO:0007669"/>
    <property type="project" value="InterPro"/>
</dbReference>
<organism evidence="4 5">
    <name type="scientific">Paenibacillus paeoniae</name>
    <dbReference type="NCBI Taxonomy" id="2292705"/>
    <lineage>
        <taxon>Bacteria</taxon>
        <taxon>Bacillati</taxon>
        <taxon>Bacillota</taxon>
        <taxon>Bacilli</taxon>
        <taxon>Bacillales</taxon>
        <taxon>Paenibacillaceae</taxon>
        <taxon>Paenibacillus</taxon>
    </lineage>
</organism>
<proteinExistence type="predicted"/>
<dbReference type="SMART" id="SM00450">
    <property type="entry name" value="RHOD"/>
    <property type="match status" value="2"/>
</dbReference>
<protein>
    <submittedName>
        <fullName evidence="4">Sulfurtransferase</fullName>
    </submittedName>
</protein>
<dbReference type="InterPro" id="IPR045078">
    <property type="entry name" value="TST/MPST-like"/>
</dbReference>
<dbReference type="CDD" id="cd01449">
    <property type="entry name" value="TST_Repeat_2"/>
    <property type="match status" value="1"/>
</dbReference>
<sequence length="283" mass="30389">MSSNVVSVDQLKARLNSGERIVLLDVRFNPKEASYGREAYAKGHLPGAHFIDFKADLTRPAQEHGGRSPLPSPEELASLFGSLGIDRDTAVVAYEDGNGPAASRLWWVLRYVGAEQVQVLDGGYAAWTAAGGEVSTEASVVAEQREFVPAVQADWLVGIDEVRAASAGGDQVGAKLVDSRDAAQYAGLEAPFDPVAGYIPGALNYFWKGALHDDGSWKSPELLREQFANLPKEEEIIVYCGSGISATPNVLALREAGYENVKLYAGSWSDWISYENNPIATGG</sequence>
<evidence type="ECO:0000313" key="5">
    <source>
        <dbReference type="Proteomes" id="UP000261905"/>
    </source>
</evidence>
<dbReference type="PANTHER" id="PTHR11364">
    <property type="entry name" value="THIOSULFATE SULFERTANSFERASE"/>
    <property type="match status" value="1"/>
</dbReference>
<dbReference type="OrthoDB" id="9770030at2"/>
<dbReference type="InterPro" id="IPR036873">
    <property type="entry name" value="Rhodanese-like_dom_sf"/>
</dbReference>
<keyword evidence="5" id="KW-1185">Reference proteome</keyword>
<feature type="domain" description="Rhodanese" evidence="3">
    <location>
        <begin position="17"/>
        <end position="136"/>
    </location>
</feature>
<dbReference type="PROSITE" id="PS00380">
    <property type="entry name" value="RHODANESE_1"/>
    <property type="match status" value="1"/>
</dbReference>
<dbReference type="RefSeq" id="WP_116047785.1">
    <property type="nucleotide sequence ID" value="NZ_QUBQ01000003.1"/>
</dbReference>
<dbReference type="InterPro" id="IPR001763">
    <property type="entry name" value="Rhodanese-like_dom"/>
</dbReference>
<dbReference type="CDD" id="cd01448">
    <property type="entry name" value="TST_Repeat_1"/>
    <property type="match status" value="1"/>
</dbReference>
<evidence type="ECO:0000256" key="2">
    <source>
        <dbReference type="ARBA" id="ARBA00022737"/>
    </source>
</evidence>
<dbReference type="PANTHER" id="PTHR11364:SF27">
    <property type="entry name" value="SULFURTRANSFERASE"/>
    <property type="match status" value="1"/>
</dbReference>
<dbReference type="SUPFAM" id="SSF52821">
    <property type="entry name" value="Rhodanese/Cell cycle control phosphatase"/>
    <property type="match status" value="2"/>
</dbReference>
<keyword evidence="1 4" id="KW-0808">Transferase</keyword>
<keyword evidence="2" id="KW-0677">Repeat</keyword>
<gene>
    <name evidence="4" type="ORF">DX130_18305</name>
</gene>
<evidence type="ECO:0000256" key="1">
    <source>
        <dbReference type="ARBA" id="ARBA00022679"/>
    </source>
</evidence>
<dbReference type="Proteomes" id="UP000261905">
    <property type="component" value="Unassembled WGS sequence"/>
</dbReference>
<dbReference type="Pfam" id="PF00581">
    <property type="entry name" value="Rhodanese"/>
    <property type="match status" value="2"/>
</dbReference>